<keyword evidence="3" id="KW-0862">Zinc</keyword>
<evidence type="ECO:0000256" key="1">
    <source>
        <dbReference type="ARBA" id="ARBA00022723"/>
    </source>
</evidence>
<evidence type="ECO:0000256" key="3">
    <source>
        <dbReference type="ARBA" id="ARBA00022833"/>
    </source>
</evidence>
<dbReference type="InterPro" id="IPR013083">
    <property type="entry name" value="Znf_RING/FYVE/PHD"/>
</dbReference>
<evidence type="ECO:0000259" key="5">
    <source>
        <dbReference type="Pfam" id="PF00097"/>
    </source>
</evidence>
<feature type="region of interest" description="Disordered" evidence="4">
    <location>
        <begin position="1"/>
        <end position="193"/>
    </location>
</feature>
<feature type="compositionally biased region" description="Low complexity" evidence="4">
    <location>
        <begin position="265"/>
        <end position="281"/>
    </location>
</feature>
<feature type="region of interest" description="Disordered" evidence="4">
    <location>
        <begin position="218"/>
        <end position="237"/>
    </location>
</feature>
<keyword evidence="7" id="KW-1185">Reference proteome</keyword>
<feature type="compositionally biased region" description="Polar residues" evidence="4">
    <location>
        <begin position="87"/>
        <end position="114"/>
    </location>
</feature>
<dbReference type="InterPro" id="IPR047134">
    <property type="entry name" value="RNF4"/>
</dbReference>
<feature type="compositionally biased region" description="Low complexity" evidence="4">
    <location>
        <begin position="172"/>
        <end position="190"/>
    </location>
</feature>
<name>A0AAD7TXD8_9APHY</name>
<keyword evidence="2" id="KW-0863">Zinc-finger</keyword>
<dbReference type="InterPro" id="IPR018957">
    <property type="entry name" value="Znf_C3HC4_RING-type"/>
</dbReference>
<comment type="caution">
    <text evidence="6">The sequence shown here is derived from an EMBL/GenBank/DDBJ whole genome shotgun (WGS) entry which is preliminary data.</text>
</comment>
<protein>
    <recommendedName>
        <fullName evidence="5">Zinc finger C3HC4 RING-type domain-containing protein</fullName>
    </recommendedName>
</protein>
<feature type="domain" description="Zinc finger C3HC4 RING-type" evidence="5">
    <location>
        <begin position="317"/>
        <end position="347"/>
    </location>
</feature>
<dbReference type="PANTHER" id="PTHR23041:SF78">
    <property type="entry name" value="E3 UBIQUITIN-PROTEIN LIGASE RNF4"/>
    <property type="match status" value="1"/>
</dbReference>
<feature type="compositionally biased region" description="Polar residues" evidence="4">
    <location>
        <begin position="1"/>
        <end position="11"/>
    </location>
</feature>
<feature type="compositionally biased region" description="Low complexity" evidence="4">
    <location>
        <begin position="58"/>
        <end position="74"/>
    </location>
</feature>
<reference evidence="6" key="1">
    <citation type="submission" date="2022-11" db="EMBL/GenBank/DDBJ databases">
        <title>Genome Sequence of Cubamyces cubensis.</title>
        <authorList>
            <person name="Buettner E."/>
        </authorList>
    </citation>
    <scope>NUCLEOTIDE SEQUENCE</scope>
    <source>
        <strain evidence="6">MPL-01</strain>
    </source>
</reference>
<evidence type="ECO:0000313" key="7">
    <source>
        <dbReference type="Proteomes" id="UP001215151"/>
    </source>
</evidence>
<dbReference type="Gene3D" id="3.30.40.10">
    <property type="entry name" value="Zinc/RING finger domain, C3HC4 (zinc finger)"/>
    <property type="match status" value="1"/>
</dbReference>
<evidence type="ECO:0000256" key="4">
    <source>
        <dbReference type="SAM" id="MobiDB-lite"/>
    </source>
</evidence>
<sequence length="403" mass="41392">MADSSQISPDATSAAGADQDVQDLTRSSPPPPLPAPTTASTRSLRPRRTRGQSSAQNSRASTTAPSRSRSQSATGSLQLAYPDYTDDTSGPTIATAAESSSRGATNGHSIGAESSDSKTGRKRTRSKGASSADLSTSKKRKVAYKASPVQAGAHAETEAPAASGGVMPSGHPGSPVTTTTATPTTPSHASHSGEHCLLEHADEDPREAFERMMAGGATDTPAAHHAHNNTSADSPVSLDVADRCTETITSPSQAFGESAAATHPSSKSTAATSFASSRSATPIPARTSQDDSEACEATQKIDDGPVDDVQPLASYTCPICFSPPTYATITPCGHVLCGDCLFTAVKTTIQRGAYTLPASERMIARYLVILLLYAAQLKVPLSGVLCAGPKFPDGMGEVGESSD</sequence>
<keyword evidence="1" id="KW-0479">Metal-binding</keyword>
<dbReference type="PANTHER" id="PTHR23041">
    <property type="entry name" value="RING FINGER DOMAIN-CONTAINING"/>
    <property type="match status" value="1"/>
</dbReference>
<dbReference type="InterPro" id="IPR017907">
    <property type="entry name" value="Znf_RING_CS"/>
</dbReference>
<feature type="compositionally biased region" description="Low complexity" evidence="4">
    <location>
        <begin position="151"/>
        <end position="162"/>
    </location>
</feature>
<dbReference type="SUPFAM" id="SSF57850">
    <property type="entry name" value="RING/U-box"/>
    <property type="match status" value="1"/>
</dbReference>
<proteinExistence type="predicted"/>
<dbReference type="EMBL" id="JAPEVG010000064">
    <property type="protein sequence ID" value="KAJ8488362.1"/>
    <property type="molecule type" value="Genomic_DNA"/>
</dbReference>
<dbReference type="PROSITE" id="PS00518">
    <property type="entry name" value="ZF_RING_1"/>
    <property type="match status" value="1"/>
</dbReference>
<dbReference type="Proteomes" id="UP001215151">
    <property type="component" value="Unassembled WGS sequence"/>
</dbReference>
<organism evidence="6 7">
    <name type="scientific">Trametes cubensis</name>
    <dbReference type="NCBI Taxonomy" id="1111947"/>
    <lineage>
        <taxon>Eukaryota</taxon>
        <taxon>Fungi</taxon>
        <taxon>Dikarya</taxon>
        <taxon>Basidiomycota</taxon>
        <taxon>Agaricomycotina</taxon>
        <taxon>Agaricomycetes</taxon>
        <taxon>Polyporales</taxon>
        <taxon>Polyporaceae</taxon>
        <taxon>Trametes</taxon>
    </lineage>
</organism>
<dbReference type="Pfam" id="PF00097">
    <property type="entry name" value="zf-C3HC4"/>
    <property type="match status" value="1"/>
</dbReference>
<evidence type="ECO:0000256" key="2">
    <source>
        <dbReference type="ARBA" id="ARBA00022771"/>
    </source>
</evidence>
<feature type="region of interest" description="Disordered" evidence="4">
    <location>
        <begin position="251"/>
        <end position="292"/>
    </location>
</feature>
<dbReference type="AlphaFoldDB" id="A0AAD7TXD8"/>
<accession>A0AAD7TXD8</accession>
<evidence type="ECO:0000313" key="6">
    <source>
        <dbReference type="EMBL" id="KAJ8488362.1"/>
    </source>
</evidence>
<dbReference type="GO" id="GO:0008270">
    <property type="term" value="F:zinc ion binding"/>
    <property type="evidence" value="ECO:0007669"/>
    <property type="project" value="UniProtKB-KW"/>
</dbReference>
<gene>
    <name evidence="6" type="ORF">ONZ51_g3616</name>
</gene>